<evidence type="ECO:0000313" key="2">
    <source>
        <dbReference type="Proteomes" id="UP000235897"/>
    </source>
</evidence>
<evidence type="ECO:0008006" key="3">
    <source>
        <dbReference type="Google" id="ProtNLM"/>
    </source>
</evidence>
<comment type="caution">
    <text evidence="1">The sequence shown here is derived from an EMBL/GenBank/DDBJ whole genome shotgun (WGS) entry which is preliminary data.</text>
</comment>
<dbReference type="Proteomes" id="UP000235897">
    <property type="component" value="Unassembled WGS sequence"/>
</dbReference>
<evidence type="ECO:0000313" key="1">
    <source>
        <dbReference type="EMBL" id="PNG03008.1"/>
    </source>
</evidence>
<protein>
    <recommendedName>
        <fullName evidence="3">DUF2892 domain-containing protein</fullName>
    </recommendedName>
</protein>
<sequence length="81" mass="9348">MIELEAPVMIGLGALLGMTLNRKWFGLSVFAASMVITHNTQGWYPLLRLFQNVGFRSQKLIEEERSALRVLRGDHQNYTRR</sequence>
<dbReference type="AlphaFoldDB" id="A0A2N8SKI5"/>
<organism evidence="1 2">
    <name type="scientific">Stutzerimonas stutzeri</name>
    <name type="common">Pseudomonas stutzeri</name>
    <dbReference type="NCBI Taxonomy" id="316"/>
    <lineage>
        <taxon>Bacteria</taxon>
        <taxon>Pseudomonadati</taxon>
        <taxon>Pseudomonadota</taxon>
        <taxon>Gammaproteobacteria</taxon>
        <taxon>Pseudomonadales</taxon>
        <taxon>Pseudomonadaceae</taxon>
        <taxon>Stutzerimonas</taxon>
    </lineage>
</organism>
<name>A0A2N8SKI5_STUST</name>
<dbReference type="EMBL" id="POUW01000015">
    <property type="protein sequence ID" value="PNG03008.1"/>
    <property type="molecule type" value="Genomic_DNA"/>
</dbReference>
<proteinExistence type="predicted"/>
<accession>A0A2N8SKI5</accession>
<gene>
    <name evidence="1" type="ORF">CXL00_22860</name>
</gene>
<reference evidence="1 2" key="1">
    <citation type="submission" date="2018-01" db="EMBL/GenBank/DDBJ databases">
        <title>Denitrification phenotypes of diverse strains of Pseudomonas stutzeri.</title>
        <authorList>
            <person name="Milligan D.A."/>
            <person name="Bergaust L."/>
            <person name="Bakken L.R."/>
            <person name="Frostegard A."/>
        </authorList>
    </citation>
    <scope>NUCLEOTIDE SEQUENCE [LARGE SCALE GENOMIC DNA]</scope>
    <source>
        <strain evidence="1 2">28a3</strain>
    </source>
</reference>